<proteinExistence type="predicted"/>
<dbReference type="GO" id="GO:0005829">
    <property type="term" value="C:cytosol"/>
    <property type="evidence" value="ECO:0007669"/>
    <property type="project" value="TreeGrafter"/>
</dbReference>
<dbReference type="OrthoDB" id="10024265at2759"/>
<dbReference type="PANTHER" id="PTHR33962:SF1">
    <property type="entry name" value="RECQ-MEDIATED GENOME INSTABILITY PROTEIN 2"/>
    <property type="match status" value="1"/>
</dbReference>
<organism evidence="1 2">
    <name type="scientific">Gopherus evgoodei</name>
    <name type="common">Goodes thornscrub tortoise</name>
    <dbReference type="NCBI Taxonomy" id="1825980"/>
    <lineage>
        <taxon>Eukaryota</taxon>
        <taxon>Metazoa</taxon>
        <taxon>Chordata</taxon>
        <taxon>Craniata</taxon>
        <taxon>Vertebrata</taxon>
        <taxon>Euteleostomi</taxon>
        <taxon>Archelosauria</taxon>
        <taxon>Testudinata</taxon>
        <taxon>Testudines</taxon>
        <taxon>Cryptodira</taxon>
        <taxon>Durocryptodira</taxon>
        <taxon>Testudinoidea</taxon>
        <taxon>Testudinidae</taxon>
        <taxon>Gopherus</taxon>
    </lineage>
</organism>
<accession>A0A8C4YFA6</accession>
<reference evidence="1" key="3">
    <citation type="submission" date="2025-09" db="UniProtKB">
        <authorList>
            <consortium name="Ensembl"/>
        </authorList>
    </citation>
    <scope>IDENTIFICATION</scope>
</reference>
<dbReference type="InterPro" id="IPR032245">
    <property type="entry name" value="RMI2"/>
</dbReference>
<dbReference type="GO" id="GO:0043007">
    <property type="term" value="P:maintenance of rDNA"/>
    <property type="evidence" value="ECO:0007669"/>
    <property type="project" value="TreeGrafter"/>
</dbReference>
<dbReference type="AlphaFoldDB" id="A0A8C4YFA6"/>
<dbReference type="GeneTree" id="ENSGT00390000001653"/>
<reference evidence="1" key="1">
    <citation type="submission" date="2019-06" db="EMBL/GenBank/DDBJ databases">
        <title>G10K-VGP Goodes thornscrub tortoise genome, primary haplotype.</title>
        <authorList>
            <person name="Murphy B."/>
            <person name="Edwards T."/>
            <person name="Rhie A."/>
            <person name="Koren S."/>
            <person name="Phillippy A."/>
            <person name="Fedrigo O."/>
            <person name="Haase B."/>
            <person name="Mountcastle J."/>
            <person name="Lewin H."/>
            <person name="Damas J."/>
            <person name="Howe K."/>
            <person name="Formenti G."/>
            <person name="Myers G."/>
            <person name="Durbin R."/>
            <person name="Jarvis E.D."/>
        </authorList>
    </citation>
    <scope>NUCLEOTIDE SEQUENCE [LARGE SCALE GENOMIC DNA]</scope>
</reference>
<dbReference type="Proteomes" id="UP000694390">
    <property type="component" value="Chromosome 2"/>
</dbReference>
<dbReference type="Gene3D" id="2.40.50.140">
    <property type="entry name" value="Nucleic acid-binding proteins"/>
    <property type="match status" value="1"/>
</dbReference>
<evidence type="ECO:0008006" key="3">
    <source>
        <dbReference type="Google" id="ProtNLM"/>
    </source>
</evidence>
<dbReference type="Ensembl" id="ENSGEVT00005025798.1">
    <property type="protein sequence ID" value="ENSGEVP00005024532.1"/>
    <property type="gene ID" value="ENSGEVG00005017414.1"/>
</dbReference>
<sequence>MGSNPISVADTLLGPGHAGCSMVEEPRSPLVKVLADQLRQCQWAMGGPWLLGWEEAGQGPLMVPVVWMQGTVLVVEDESGLFTVLGVEQVPKGKYVMVMGLAHSCSPQTILQAVKMTDLSDNPRHRSIWSFEVEDLHRNVS</sequence>
<evidence type="ECO:0000313" key="2">
    <source>
        <dbReference type="Proteomes" id="UP000694390"/>
    </source>
</evidence>
<keyword evidence="2" id="KW-1185">Reference proteome</keyword>
<name>A0A8C4YFA6_9SAUR</name>
<dbReference type="GO" id="GO:0033045">
    <property type="term" value="P:regulation of sister chromatid segregation"/>
    <property type="evidence" value="ECO:0007669"/>
    <property type="project" value="TreeGrafter"/>
</dbReference>
<dbReference type="Pfam" id="PF16100">
    <property type="entry name" value="RMI2"/>
    <property type="match status" value="1"/>
</dbReference>
<dbReference type="GO" id="GO:0016607">
    <property type="term" value="C:nuclear speck"/>
    <property type="evidence" value="ECO:0007669"/>
    <property type="project" value="TreeGrafter"/>
</dbReference>
<dbReference type="GO" id="GO:0006281">
    <property type="term" value="P:DNA repair"/>
    <property type="evidence" value="ECO:0007669"/>
    <property type="project" value="TreeGrafter"/>
</dbReference>
<dbReference type="GO" id="GO:2000042">
    <property type="term" value="P:negative regulation of double-strand break repair via homologous recombination"/>
    <property type="evidence" value="ECO:0007669"/>
    <property type="project" value="TreeGrafter"/>
</dbReference>
<dbReference type="PANTHER" id="PTHR33962">
    <property type="entry name" value="RECQ-MEDIATED GENOME INSTABILITY PROTEIN 2 RMI2"/>
    <property type="match status" value="1"/>
</dbReference>
<reference evidence="1" key="2">
    <citation type="submission" date="2025-08" db="UniProtKB">
        <authorList>
            <consortium name="Ensembl"/>
        </authorList>
    </citation>
    <scope>IDENTIFICATION</scope>
</reference>
<protein>
    <recommendedName>
        <fullName evidence="3">RecQ-mediated genome instability protein 2</fullName>
    </recommendedName>
</protein>
<dbReference type="InterPro" id="IPR012340">
    <property type="entry name" value="NA-bd_OB-fold"/>
</dbReference>
<evidence type="ECO:0000313" key="1">
    <source>
        <dbReference type="Ensembl" id="ENSGEVP00005024532.1"/>
    </source>
</evidence>